<dbReference type="GO" id="GO:0007156">
    <property type="term" value="P:homophilic cell adhesion via plasma membrane adhesion molecules"/>
    <property type="evidence" value="ECO:0007669"/>
    <property type="project" value="InterPro"/>
</dbReference>
<dbReference type="Proteomes" id="UP001162480">
    <property type="component" value="Chromosome 14"/>
</dbReference>
<organism evidence="16 17">
    <name type="scientific">Octopus vulgaris</name>
    <name type="common">Common octopus</name>
    <dbReference type="NCBI Taxonomy" id="6645"/>
    <lineage>
        <taxon>Eukaryota</taxon>
        <taxon>Metazoa</taxon>
        <taxon>Spiralia</taxon>
        <taxon>Lophotrochozoa</taxon>
        <taxon>Mollusca</taxon>
        <taxon>Cephalopoda</taxon>
        <taxon>Coleoidea</taxon>
        <taxon>Octopodiformes</taxon>
        <taxon>Octopoda</taxon>
        <taxon>Incirrata</taxon>
        <taxon>Octopodidae</taxon>
        <taxon>Octopus</taxon>
    </lineage>
</organism>
<dbReference type="PROSITE" id="PS00232">
    <property type="entry name" value="CADHERIN_1"/>
    <property type="match status" value="2"/>
</dbReference>
<evidence type="ECO:0000256" key="11">
    <source>
        <dbReference type="PROSITE-ProRule" id="PRU00043"/>
    </source>
</evidence>
<evidence type="ECO:0000259" key="15">
    <source>
        <dbReference type="PROSITE" id="PS50268"/>
    </source>
</evidence>
<keyword evidence="17" id="KW-1185">Reference proteome</keyword>
<evidence type="ECO:0000256" key="5">
    <source>
        <dbReference type="ARBA" id="ARBA00022737"/>
    </source>
</evidence>
<keyword evidence="9 13" id="KW-0472">Membrane</keyword>
<dbReference type="FunFam" id="2.60.40.60:FF:000007">
    <property type="entry name" value="Protocadherin alpha 2"/>
    <property type="match status" value="1"/>
</dbReference>
<protein>
    <submittedName>
        <fullName evidence="16">Protocadherin beta-15-like isoform X1</fullName>
    </submittedName>
</protein>
<dbReference type="PANTHER" id="PTHR24028:SF146">
    <property type="entry name" value="CADHERIN 96CB, ISOFORM D-RELATED"/>
    <property type="match status" value="1"/>
</dbReference>
<keyword evidence="8 13" id="KW-1133">Transmembrane helix</keyword>
<evidence type="ECO:0000256" key="14">
    <source>
        <dbReference type="SAM" id="SignalP"/>
    </source>
</evidence>
<dbReference type="AlphaFoldDB" id="A0AA36BE71"/>
<feature type="domain" description="Cadherin" evidence="15">
    <location>
        <begin position="240"/>
        <end position="347"/>
    </location>
</feature>
<feature type="signal peptide" evidence="14">
    <location>
        <begin position="1"/>
        <end position="17"/>
    </location>
</feature>
<dbReference type="FunFam" id="2.60.40.60:FF:000002">
    <property type="entry name" value="Protocadherin alpha 2"/>
    <property type="match status" value="1"/>
</dbReference>
<dbReference type="GO" id="GO:0005509">
    <property type="term" value="F:calcium ion binding"/>
    <property type="evidence" value="ECO:0007669"/>
    <property type="project" value="UniProtKB-UniRule"/>
</dbReference>
<dbReference type="PRINTS" id="PR00205">
    <property type="entry name" value="CADHERIN"/>
</dbReference>
<dbReference type="InterPro" id="IPR020894">
    <property type="entry name" value="Cadherin_CS"/>
</dbReference>
<keyword evidence="4 14" id="KW-0732">Signal</keyword>
<dbReference type="PROSITE" id="PS50268">
    <property type="entry name" value="CADHERIN_2"/>
    <property type="match status" value="6"/>
</dbReference>
<evidence type="ECO:0000256" key="8">
    <source>
        <dbReference type="ARBA" id="ARBA00022989"/>
    </source>
</evidence>
<feature type="chain" id="PRO_5041443201" evidence="14">
    <location>
        <begin position="18"/>
        <end position="882"/>
    </location>
</feature>
<keyword evidence="2" id="KW-1003">Cell membrane</keyword>
<dbReference type="Gene3D" id="2.60.40.60">
    <property type="entry name" value="Cadherins"/>
    <property type="match status" value="6"/>
</dbReference>
<evidence type="ECO:0000256" key="10">
    <source>
        <dbReference type="ARBA" id="ARBA00023180"/>
    </source>
</evidence>
<gene>
    <name evidence="16" type="ORF">OCTVUL_1B002291</name>
</gene>
<evidence type="ECO:0000256" key="1">
    <source>
        <dbReference type="ARBA" id="ARBA00004251"/>
    </source>
</evidence>
<evidence type="ECO:0000256" key="9">
    <source>
        <dbReference type="ARBA" id="ARBA00023136"/>
    </source>
</evidence>
<evidence type="ECO:0000313" key="17">
    <source>
        <dbReference type="Proteomes" id="UP001162480"/>
    </source>
</evidence>
<feature type="domain" description="Cadherin" evidence="15">
    <location>
        <begin position="16"/>
        <end position="127"/>
    </location>
</feature>
<feature type="transmembrane region" description="Helical" evidence="13">
    <location>
        <begin position="685"/>
        <end position="709"/>
    </location>
</feature>
<dbReference type="Pfam" id="PF00028">
    <property type="entry name" value="Cadherin"/>
    <property type="match status" value="5"/>
</dbReference>
<keyword evidence="5" id="KW-0677">Repeat</keyword>
<name>A0AA36BE71_OCTVU</name>
<keyword evidence="10" id="KW-0325">Glycoprotein</keyword>
<feature type="domain" description="Cadherin" evidence="15">
    <location>
        <begin position="566"/>
        <end position="670"/>
    </location>
</feature>
<evidence type="ECO:0000256" key="6">
    <source>
        <dbReference type="ARBA" id="ARBA00022837"/>
    </source>
</evidence>
<feature type="region of interest" description="Disordered" evidence="12">
    <location>
        <begin position="852"/>
        <end position="882"/>
    </location>
</feature>
<accession>A0AA36BE71</accession>
<keyword evidence="6 11" id="KW-0106">Calcium</keyword>
<evidence type="ECO:0000256" key="7">
    <source>
        <dbReference type="ARBA" id="ARBA00022889"/>
    </source>
</evidence>
<dbReference type="SUPFAM" id="SSF49313">
    <property type="entry name" value="Cadherin-like"/>
    <property type="match status" value="5"/>
</dbReference>
<feature type="domain" description="Cadherin" evidence="15">
    <location>
        <begin position="458"/>
        <end position="562"/>
    </location>
</feature>
<dbReference type="GO" id="GO:0005886">
    <property type="term" value="C:plasma membrane"/>
    <property type="evidence" value="ECO:0007669"/>
    <property type="project" value="UniProtKB-SubCell"/>
</dbReference>
<comment type="subcellular location">
    <subcellularLocation>
        <location evidence="1">Cell membrane</location>
        <topology evidence="1">Single-pass type I membrane protein</topology>
    </subcellularLocation>
</comment>
<dbReference type="InterPro" id="IPR050174">
    <property type="entry name" value="Protocadherin/Cadherin-CA"/>
</dbReference>
<dbReference type="CDD" id="cd11304">
    <property type="entry name" value="Cadherin_repeat"/>
    <property type="match status" value="6"/>
</dbReference>
<feature type="domain" description="Cadherin" evidence="15">
    <location>
        <begin position="128"/>
        <end position="239"/>
    </location>
</feature>
<proteinExistence type="predicted"/>
<dbReference type="PANTHER" id="PTHR24028">
    <property type="entry name" value="CADHERIN-87A"/>
    <property type="match status" value="1"/>
</dbReference>
<evidence type="ECO:0000313" key="16">
    <source>
        <dbReference type="EMBL" id="CAI9732404.1"/>
    </source>
</evidence>
<dbReference type="InterPro" id="IPR002126">
    <property type="entry name" value="Cadherin-like_dom"/>
</dbReference>
<evidence type="ECO:0000256" key="12">
    <source>
        <dbReference type="SAM" id="MobiDB-lite"/>
    </source>
</evidence>
<sequence>MLVPILLLLFLPKLSQTVDITYNVKENQAPGTYIGDIAIDSHLGSSIPSQDHSLLWFSQLTSSSQLFNVSKTGKFYTSLILDAESLCKYKTECFRIVDVAVSHKESFVKILEIKVIIEDANDNQPKFPEKQVEIMFSERDSIGSWTAIPNAMDNDVSIQSSRITYHLKKTKQEPFTLSVFRNLDGSAKLGIVLQEKLDRELKDSYQLQVIAKDGGHPPKEGVLNLQILIRDENDNSPIFSQNIYNVSIKNSYQRSMPIVTLSATDLDSGENGKVMFQFSSKTSESARAYFKLNESTGEIWQLQKFPPGSKKLYKLYVKAKDGGNPSLSSVAMVLVNINSQENNPPDIDMNFISKSAAHLASISEGVKIGSFIAYVKVTDNDIGQNGEVHCLLHHDKLQLQGLGRNKYKVIVKKVIDRESKSYINFTISCEDKGFPPLKTDKHFYIQVMDINDVQPEFIKSLFRFQTYENEEANFPVGFINASDPDLGSGGELKYSLLNNNEDILPFKISNFGFISTISTLDHEKQDVYKFKVLVEDKGIPSLSDTANIIVEVMDKNDNVPYFTFPSVDPFNLDVHYHPQSNTEITTLRASDRDSHVNAFLRYEIFGGNNRQLFSVNPYSGVISFSRPIYQNDAGSYTLNLVVKDSGTPVLSATTTLSLTLTVSNTTARMYTAEDTESDNRIHINLMIIIVVAAVIVSVAIVVSVIVCVVHKRHQRDVQYATNNEFVGEQRQSGYVCELMSPKYDIPVAMVTDADCNRTPKATLIRRDPNSDYEPGCDWEVSSAEVHPQFLTTQSHQINFLSSRASDIGQHEPIIVSLDRLNDISTIPSNAENNQEWNERNAGHYETLPGLKYFPQEQTPSSAINNKQEKEIQNQLKQKHSLP</sequence>
<dbReference type="FunFam" id="2.60.40.60:FF:000015">
    <property type="entry name" value="FAT atypical cadherin 1"/>
    <property type="match status" value="1"/>
</dbReference>
<feature type="domain" description="Cadherin" evidence="15">
    <location>
        <begin position="354"/>
        <end position="457"/>
    </location>
</feature>
<evidence type="ECO:0000256" key="4">
    <source>
        <dbReference type="ARBA" id="ARBA00022729"/>
    </source>
</evidence>
<keyword evidence="7" id="KW-0130">Cell adhesion</keyword>
<dbReference type="EMBL" id="OX597827">
    <property type="protein sequence ID" value="CAI9732404.1"/>
    <property type="molecule type" value="Genomic_DNA"/>
</dbReference>
<keyword evidence="3 13" id="KW-0812">Transmembrane</keyword>
<evidence type="ECO:0000256" key="3">
    <source>
        <dbReference type="ARBA" id="ARBA00022692"/>
    </source>
</evidence>
<dbReference type="FunFam" id="2.60.40.60:FF:000116">
    <property type="entry name" value="Dachsous cadherin-related 2"/>
    <property type="match status" value="1"/>
</dbReference>
<dbReference type="SMART" id="SM00112">
    <property type="entry name" value="CA"/>
    <property type="match status" value="5"/>
</dbReference>
<reference evidence="16" key="1">
    <citation type="submission" date="2023-08" db="EMBL/GenBank/DDBJ databases">
        <authorList>
            <person name="Alioto T."/>
            <person name="Alioto T."/>
            <person name="Gomez Garrido J."/>
        </authorList>
    </citation>
    <scope>NUCLEOTIDE SEQUENCE</scope>
</reference>
<dbReference type="InterPro" id="IPR015919">
    <property type="entry name" value="Cadherin-like_sf"/>
</dbReference>
<feature type="compositionally biased region" description="Polar residues" evidence="12">
    <location>
        <begin position="855"/>
        <end position="865"/>
    </location>
</feature>
<evidence type="ECO:0000256" key="13">
    <source>
        <dbReference type="SAM" id="Phobius"/>
    </source>
</evidence>
<evidence type="ECO:0000256" key="2">
    <source>
        <dbReference type="ARBA" id="ARBA00022475"/>
    </source>
</evidence>